<dbReference type="GO" id="GO:0000166">
    <property type="term" value="F:nucleotide binding"/>
    <property type="evidence" value="ECO:0007669"/>
    <property type="project" value="UniProtKB-KW"/>
</dbReference>
<keyword evidence="13" id="KW-1185">Reference proteome</keyword>
<comment type="catalytic activity">
    <reaction evidence="8 10">
        <text>dITP + H2O = dIMP + diphosphate + H(+)</text>
        <dbReference type="Rhea" id="RHEA:28342"/>
        <dbReference type="ChEBI" id="CHEBI:15377"/>
        <dbReference type="ChEBI" id="CHEBI:15378"/>
        <dbReference type="ChEBI" id="CHEBI:33019"/>
        <dbReference type="ChEBI" id="CHEBI:61194"/>
        <dbReference type="ChEBI" id="CHEBI:61382"/>
        <dbReference type="EC" id="3.6.1.66"/>
    </reaction>
</comment>
<dbReference type="GO" id="GO:0009117">
    <property type="term" value="P:nucleotide metabolic process"/>
    <property type="evidence" value="ECO:0007669"/>
    <property type="project" value="UniProtKB-KW"/>
</dbReference>
<feature type="binding site" evidence="10">
    <location>
        <begin position="157"/>
        <end position="160"/>
    </location>
    <ligand>
        <name>substrate</name>
    </ligand>
</feature>
<evidence type="ECO:0000256" key="2">
    <source>
        <dbReference type="ARBA" id="ARBA00011738"/>
    </source>
</evidence>
<dbReference type="GO" id="GO:0035870">
    <property type="term" value="F:dITP diphosphatase activity"/>
    <property type="evidence" value="ECO:0007669"/>
    <property type="project" value="UniProtKB-UniRule"/>
</dbReference>
<keyword evidence="7 10" id="KW-0546">Nucleotide metabolism</keyword>
<dbReference type="GO" id="GO:0005829">
    <property type="term" value="C:cytosol"/>
    <property type="evidence" value="ECO:0007669"/>
    <property type="project" value="TreeGrafter"/>
</dbReference>
<dbReference type="GO" id="GO:0009146">
    <property type="term" value="P:purine nucleoside triphosphate catabolic process"/>
    <property type="evidence" value="ECO:0007669"/>
    <property type="project" value="UniProtKB-UniRule"/>
</dbReference>
<comment type="catalytic activity">
    <reaction evidence="10">
        <text>ITP + H2O = IMP + diphosphate + H(+)</text>
        <dbReference type="Rhea" id="RHEA:29399"/>
        <dbReference type="ChEBI" id="CHEBI:15377"/>
        <dbReference type="ChEBI" id="CHEBI:15378"/>
        <dbReference type="ChEBI" id="CHEBI:33019"/>
        <dbReference type="ChEBI" id="CHEBI:58053"/>
        <dbReference type="ChEBI" id="CHEBI:61402"/>
        <dbReference type="EC" id="3.6.1.66"/>
    </reaction>
</comment>
<dbReference type="AlphaFoldDB" id="A0A1M6UTF5"/>
<evidence type="ECO:0000256" key="6">
    <source>
        <dbReference type="ARBA" id="ARBA00022842"/>
    </source>
</evidence>
<sequence>MEKSRPAITLVLATRNPGKLAELRKLLADLPITLRAAAEFPGAPEVIEDAATLEGNAIRKARALQAFTGLPTLADDTGLEVEALGGAPGVHSARFAGPKATDADNRALLLQRLQGMKNRRARFRTVLAFAPDARTFYLFEGVCPGWIVEEARGCGGFGYDPLFVPEGHTQTFAEMSMEEKNRLSHRGQALRAFVSFLHQWLKEQSR</sequence>
<keyword evidence="3 10" id="KW-0479">Metal-binding</keyword>
<dbReference type="STRING" id="633813.SAMN04488087_1855"/>
<dbReference type="EC" id="3.6.1.66" evidence="10"/>
<feature type="binding site" evidence="10">
    <location>
        <position position="77"/>
    </location>
    <ligand>
        <name>substrate</name>
    </ligand>
</feature>
<evidence type="ECO:0000256" key="5">
    <source>
        <dbReference type="ARBA" id="ARBA00022801"/>
    </source>
</evidence>
<keyword evidence="5 10" id="KW-0378">Hydrolase</keyword>
<evidence type="ECO:0000256" key="8">
    <source>
        <dbReference type="ARBA" id="ARBA00051875"/>
    </source>
</evidence>
<dbReference type="EMBL" id="FRAU01000005">
    <property type="protein sequence ID" value="SHK72482.1"/>
    <property type="molecule type" value="Genomic_DNA"/>
</dbReference>
<evidence type="ECO:0000256" key="10">
    <source>
        <dbReference type="HAMAP-Rule" id="MF_01405"/>
    </source>
</evidence>
<reference evidence="13" key="1">
    <citation type="submission" date="2016-11" db="EMBL/GenBank/DDBJ databases">
        <authorList>
            <person name="Varghese N."/>
            <person name="Submissions S."/>
        </authorList>
    </citation>
    <scope>NUCLEOTIDE SEQUENCE [LARGE SCALE GENOMIC DNA]</scope>
    <source>
        <strain evidence="13">DSM 22212</strain>
    </source>
</reference>
<dbReference type="NCBIfam" id="TIGR00042">
    <property type="entry name" value="RdgB/HAM1 family non-canonical purine NTP pyrophosphatase"/>
    <property type="match status" value="1"/>
</dbReference>
<evidence type="ECO:0000313" key="13">
    <source>
        <dbReference type="Proteomes" id="UP000185812"/>
    </source>
</evidence>
<dbReference type="SUPFAM" id="SSF52972">
    <property type="entry name" value="ITPase-like"/>
    <property type="match status" value="1"/>
</dbReference>
<evidence type="ECO:0000256" key="11">
    <source>
        <dbReference type="RuleBase" id="RU003781"/>
    </source>
</evidence>
<feature type="binding site" evidence="10">
    <location>
        <position position="180"/>
    </location>
    <ligand>
        <name>substrate</name>
    </ligand>
</feature>
<evidence type="ECO:0000256" key="3">
    <source>
        <dbReference type="ARBA" id="ARBA00022723"/>
    </source>
</evidence>
<keyword evidence="6 10" id="KW-0460">Magnesium</keyword>
<dbReference type="InterPro" id="IPR002637">
    <property type="entry name" value="RdgB/HAM1"/>
</dbReference>
<feature type="binding site" evidence="10">
    <location>
        <begin position="185"/>
        <end position="186"/>
    </location>
    <ligand>
        <name>substrate</name>
    </ligand>
</feature>
<dbReference type="GO" id="GO:0036220">
    <property type="term" value="F:ITP diphosphatase activity"/>
    <property type="evidence" value="ECO:0007669"/>
    <property type="project" value="UniProtKB-UniRule"/>
</dbReference>
<dbReference type="InterPro" id="IPR020922">
    <property type="entry name" value="dITP/XTP_pyrophosphatase"/>
</dbReference>
<protein>
    <recommendedName>
        <fullName evidence="10">dITP/XTP pyrophosphatase</fullName>
        <ecNumber evidence="10">3.6.1.66</ecNumber>
    </recommendedName>
    <alternativeName>
        <fullName evidence="10">Non-canonical purine NTP pyrophosphatase</fullName>
    </alternativeName>
    <alternativeName>
        <fullName evidence="10">Non-standard purine NTP pyrophosphatase</fullName>
    </alternativeName>
    <alternativeName>
        <fullName evidence="10">Nucleoside-triphosphate diphosphatase</fullName>
    </alternativeName>
    <alternativeName>
        <fullName evidence="10">Nucleoside-triphosphate pyrophosphatase</fullName>
        <shortName evidence="10">NTPase</shortName>
    </alternativeName>
</protein>
<feature type="binding site" evidence="10">
    <location>
        <position position="76"/>
    </location>
    <ligand>
        <name>Mg(2+)</name>
        <dbReference type="ChEBI" id="CHEBI:18420"/>
    </ligand>
</feature>
<evidence type="ECO:0000256" key="9">
    <source>
        <dbReference type="ARBA" id="ARBA00052017"/>
    </source>
</evidence>
<evidence type="ECO:0000313" key="12">
    <source>
        <dbReference type="EMBL" id="SHK72482.1"/>
    </source>
</evidence>
<evidence type="ECO:0000256" key="4">
    <source>
        <dbReference type="ARBA" id="ARBA00022741"/>
    </source>
</evidence>
<evidence type="ECO:0000256" key="1">
    <source>
        <dbReference type="ARBA" id="ARBA00008023"/>
    </source>
</evidence>
<dbReference type="Proteomes" id="UP000185812">
    <property type="component" value="Unassembled WGS sequence"/>
</dbReference>
<proteinExistence type="inferred from homology"/>
<evidence type="ECO:0000256" key="7">
    <source>
        <dbReference type="ARBA" id="ARBA00023080"/>
    </source>
</evidence>
<dbReference type="PANTHER" id="PTHR11067">
    <property type="entry name" value="INOSINE TRIPHOSPHATE PYROPHOSPHATASE/HAM1 PROTEIN"/>
    <property type="match status" value="1"/>
</dbReference>
<dbReference type="Pfam" id="PF01725">
    <property type="entry name" value="Ham1p_like"/>
    <property type="match status" value="1"/>
</dbReference>
<keyword evidence="4 10" id="KW-0547">Nucleotide-binding</keyword>
<feature type="binding site" evidence="10">
    <location>
        <begin position="14"/>
        <end position="19"/>
    </location>
    <ligand>
        <name>substrate</name>
    </ligand>
</feature>
<dbReference type="HAMAP" id="MF_01405">
    <property type="entry name" value="Non_canon_purine_NTPase"/>
    <property type="match status" value="1"/>
</dbReference>
<comment type="cofactor">
    <cofactor evidence="10">
        <name>Mg(2+)</name>
        <dbReference type="ChEBI" id="CHEBI:18420"/>
    </cofactor>
    <text evidence="10">Binds 1 Mg(2+) ion per subunit.</text>
</comment>
<dbReference type="Gene3D" id="3.90.950.10">
    <property type="match status" value="1"/>
</dbReference>
<accession>A0A1M6UTF5</accession>
<dbReference type="GO" id="GO:0046872">
    <property type="term" value="F:metal ion binding"/>
    <property type="evidence" value="ECO:0007669"/>
    <property type="project" value="UniProtKB-KW"/>
</dbReference>
<dbReference type="PANTHER" id="PTHR11067:SF9">
    <property type="entry name" value="INOSINE TRIPHOSPHATE PYROPHOSPHATASE"/>
    <property type="match status" value="1"/>
</dbReference>
<name>A0A1M6UTF5_9BACT</name>
<comment type="catalytic activity">
    <reaction evidence="9 10">
        <text>XTP + H2O = XMP + diphosphate + H(+)</text>
        <dbReference type="Rhea" id="RHEA:28610"/>
        <dbReference type="ChEBI" id="CHEBI:15377"/>
        <dbReference type="ChEBI" id="CHEBI:15378"/>
        <dbReference type="ChEBI" id="CHEBI:33019"/>
        <dbReference type="ChEBI" id="CHEBI:57464"/>
        <dbReference type="ChEBI" id="CHEBI:61314"/>
        <dbReference type="EC" id="3.6.1.66"/>
    </reaction>
</comment>
<dbReference type="OrthoDB" id="9807456at2"/>
<dbReference type="InterPro" id="IPR029001">
    <property type="entry name" value="ITPase-like_fam"/>
</dbReference>
<organism evidence="12 13">
    <name type="scientific">Rhodothermus profundi</name>
    <dbReference type="NCBI Taxonomy" id="633813"/>
    <lineage>
        <taxon>Bacteria</taxon>
        <taxon>Pseudomonadati</taxon>
        <taxon>Rhodothermota</taxon>
        <taxon>Rhodothermia</taxon>
        <taxon>Rhodothermales</taxon>
        <taxon>Rhodothermaceae</taxon>
        <taxon>Rhodothermus</taxon>
    </lineage>
</organism>
<comment type="subunit">
    <text evidence="2 10">Homodimer.</text>
</comment>
<dbReference type="CDD" id="cd00515">
    <property type="entry name" value="HAM1"/>
    <property type="match status" value="1"/>
</dbReference>
<comment type="function">
    <text evidence="10">Pyrophosphatase that catalyzes the hydrolysis of nucleoside triphosphates to their monophosphate derivatives, with a high preference for the non-canonical purine nucleotides XTP (xanthosine triphosphate), dITP (deoxyinosine triphosphate) and ITP. Seems to function as a house-cleaning enzyme that removes non-canonical purine nucleotides from the nucleotide pool, thus preventing their incorporation into DNA/RNA and avoiding chromosomal lesions.</text>
</comment>
<comment type="caution">
    <text evidence="10">Lacks conserved residue(s) required for the propagation of feature annotation.</text>
</comment>
<gene>
    <name evidence="12" type="ORF">SAMN04488087_1855</name>
</gene>
<dbReference type="RefSeq" id="WP_072715674.1">
    <property type="nucleotide sequence ID" value="NZ_FRAU01000005.1"/>
</dbReference>
<dbReference type="GO" id="GO:0017111">
    <property type="term" value="F:ribonucleoside triphosphate phosphatase activity"/>
    <property type="evidence" value="ECO:0007669"/>
    <property type="project" value="InterPro"/>
</dbReference>
<dbReference type="FunFam" id="3.90.950.10:FF:000001">
    <property type="entry name" value="dITP/XTP pyrophosphatase"/>
    <property type="match status" value="1"/>
</dbReference>
<comment type="similarity">
    <text evidence="1 10 11">Belongs to the HAM1 NTPase family.</text>
</comment>
<feature type="active site" description="Proton acceptor" evidence="10">
    <location>
        <position position="76"/>
    </location>
</feature>
<dbReference type="GO" id="GO:0036222">
    <property type="term" value="F:XTP diphosphatase activity"/>
    <property type="evidence" value="ECO:0007669"/>
    <property type="project" value="UniProtKB-UniRule"/>
</dbReference>